<dbReference type="Pfam" id="PF01475">
    <property type="entry name" value="FUR"/>
    <property type="match status" value="1"/>
</dbReference>
<dbReference type="InterPro" id="IPR036388">
    <property type="entry name" value="WH-like_DNA-bd_sf"/>
</dbReference>
<feature type="binding site" evidence="7">
    <location>
        <position position="113"/>
    </location>
    <ligand>
        <name>Zn(2+)</name>
        <dbReference type="ChEBI" id="CHEBI:29105"/>
    </ligand>
</feature>
<feature type="binding site" evidence="7">
    <location>
        <position position="110"/>
    </location>
    <ligand>
        <name>Zn(2+)</name>
        <dbReference type="ChEBI" id="CHEBI:29105"/>
    </ligand>
</feature>
<dbReference type="Proteomes" id="UP000254893">
    <property type="component" value="Unassembled WGS sequence"/>
</dbReference>
<keyword evidence="7" id="KW-0479">Metal-binding</keyword>
<dbReference type="PANTHER" id="PTHR33202">
    <property type="entry name" value="ZINC UPTAKE REGULATION PROTEIN"/>
    <property type="match status" value="1"/>
</dbReference>
<dbReference type="GO" id="GO:0008270">
    <property type="term" value="F:zinc ion binding"/>
    <property type="evidence" value="ECO:0007669"/>
    <property type="project" value="TreeGrafter"/>
</dbReference>
<comment type="cofactor">
    <cofactor evidence="7">
        <name>Zn(2+)</name>
        <dbReference type="ChEBI" id="CHEBI:29105"/>
    </cofactor>
    <text evidence="7">Binds 1 zinc ion per subunit.</text>
</comment>
<feature type="binding site" evidence="7">
    <location>
        <position position="148"/>
    </location>
    <ligand>
        <name>Zn(2+)</name>
        <dbReference type="ChEBI" id="CHEBI:29105"/>
    </ligand>
</feature>
<keyword evidence="6" id="KW-0804">Transcription</keyword>
<evidence type="ECO:0000313" key="10">
    <source>
        <dbReference type="Proteomes" id="UP000254893"/>
    </source>
</evidence>
<dbReference type="GO" id="GO:0045892">
    <property type="term" value="P:negative regulation of DNA-templated transcription"/>
    <property type="evidence" value="ECO:0007669"/>
    <property type="project" value="TreeGrafter"/>
</dbReference>
<keyword evidence="8" id="KW-0408">Iron</keyword>
<keyword evidence="2" id="KW-0678">Repressor</keyword>
<evidence type="ECO:0000256" key="8">
    <source>
        <dbReference type="PIRSR" id="PIRSR602481-2"/>
    </source>
</evidence>
<protein>
    <submittedName>
        <fullName evidence="9">Zinc uptake transcriptional repressor</fullName>
    </submittedName>
</protein>
<keyword evidence="5" id="KW-0238">DNA-binding</keyword>
<reference evidence="9 10" key="1">
    <citation type="submission" date="2018-06" db="EMBL/GenBank/DDBJ databases">
        <authorList>
            <consortium name="Pathogen Informatics"/>
            <person name="Doyle S."/>
        </authorList>
    </citation>
    <scope>NUCLEOTIDE SEQUENCE [LARGE SCALE GENOMIC DNA]</scope>
    <source>
        <strain evidence="9 10">NCTC11388</strain>
    </source>
</reference>
<dbReference type="GO" id="GO:0003700">
    <property type="term" value="F:DNA-binding transcription factor activity"/>
    <property type="evidence" value="ECO:0007669"/>
    <property type="project" value="InterPro"/>
</dbReference>
<feature type="binding site" evidence="8">
    <location>
        <position position="120"/>
    </location>
    <ligand>
        <name>Fe cation</name>
        <dbReference type="ChEBI" id="CHEBI:24875"/>
    </ligand>
</feature>
<evidence type="ECO:0000256" key="5">
    <source>
        <dbReference type="ARBA" id="ARBA00023125"/>
    </source>
</evidence>
<dbReference type="EMBL" id="UGYW01000002">
    <property type="protein sequence ID" value="SUJ20657.1"/>
    <property type="molecule type" value="Genomic_DNA"/>
</dbReference>
<evidence type="ECO:0000313" key="9">
    <source>
        <dbReference type="EMBL" id="SUJ20657.1"/>
    </source>
</evidence>
<evidence type="ECO:0000256" key="2">
    <source>
        <dbReference type="ARBA" id="ARBA00022491"/>
    </source>
</evidence>
<name>A0A380CIL0_SPHSI</name>
<dbReference type="SUPFAM" id="SSF46785">
    <property type="entry name" value="Winged helix' DNA-binding domain"/>
    <property type="match status" value="1"/>
</dbReference>
<dbReference type="Gene3D" id="1.10.10.10">
    <property type="entry name" value="Winged helix-like DNA-binding domain superfamily/Winged helix DNA-binding domain"/>
    <property type="match status" value="1"/>
</dbReference>
<keyword evidence="4" id="KW-0805">Transcription regulation</keyword>
<evidence type="ECO:0000256" key="3">
    <source>
        <dbReference type="ARBA" id="ARBA00022833"/>
    </source>
</evidence>
<gene>
    <name evidence="9" type="ORF">NCTC11388_03053</name>
</gene>
<evidence type="ECO:0000256" key="1">
    <source>
        <dbReference type="ARBA" id="ARBA00007957"/>
    </source>
</evidence>
<evidence type="ECO:0000256" key="4">
    <source>
        <dbReference type="ARBA" id="ARBA00023015"/>
    </source>
</evidence>
<evidence type="ECO:0000256" key="7">
    <source>
        <dbReference type="PIRSR" id="PIRSR602481-1"/>
    </source>
</evidence>
<organism evidence="9 10">
    <name type="scientific">Sphingobacterium spiritivorum</name>
    <name type="common">Flavobacterium spiritivorum</name>
    <dbReference type="NCBI Taxonomy" id="258"/>
    <lineage>
        <taxon>Bacteria</taxon>
        <taxon>Pseudomonadati</taxon>
        <taxon>Bacteroidota</taxon>
        <taxon>Sphingobacteriia</taxon>
        <taxon>Sphingobacteriales</taxon>
        <taxon>Sphingobacteriaceae</taxon>
        <taxon>Sphingobacterium</taxon>
    </lineage>
</organism>
<dbReference type="InterPro" id="IPR002481">
    <property type="entry name" value="FUR"/>
</dbReference>
<dbReference type="RefSeq" id="WP_380948343.1">
    <property type="nucleotide sequence ID" value="NZ_JBHVHB010000015.1"/>
</dbReference>
<accession>A0A380CIL0</accession>
<evidence type="ECO:0000256" key="6">
    <source>
        <dbReference type="ARBA" id="ARBA00023163"/>
    </source>
</evidence>
<dbReference type="GO" id="GO:1900376">
    <property type="term" value="P:regulation of secondary metabolite biosynthetic process"/>
    <property type="evidence" value="ECO:0007669"/>
    <property type="project" value="TreeGrafter"/>
</dbReference>
<dbReference type="AlphaFoldDB" id="A0A380CIL0"/>
<sequence>MQCCCKNKLLSLKTQQHCNYYIIKMKQVRNTVAKTAILNLLHKSDLALSHAEIQLALDGLCDRVTIYRVLDRLMEEDLVHKVVNVDGGVGYASCHNCEVVHNHNHLHFSCQKCKSVTCIEDVQPLFKLPKGYKISEVNFTVSGLCPQCS</sequence>
<dbReference type="InterPro" id="IPR036390">
    <property type="entry name" value="WH_DNA-bd_sf"/>
</dbReference>
<proteinExistence type="inferred from homology"/>
<dbReference type="Gene3D" id="3.30.1490.190">
    <property type="match status" value="1"/>
</dbReference>
<dbReference type="GO" id="GO:0000976">
    <property type="term" value="F:transcription cis-regulatory region binding"/>
    <property type="evidence" value="ECO:0007669"/>
    <property type="project" value="TreeGrafter"/>
</dbReference>
<comment type="cofactor">
    <cofactor evidence="8">
        <name>Mn(2+)</name>
        <dbReference type="ChEBI" id="CHEBI:29035"/>
    </cofactor>
    <cofactor evidence="8">
        <name>Fe(2+)</name>
        <dbReference type="ChEBI" id="CHEBI:29033"/>
    </cofactor>
    <text evidence="8">Binds 1 Mn(2+) or Fe(2+) ion per subunit.</text>
</comment>
<comment type="similarity">
    <text evidence="1">Belongs to the Fur family.</text>
</comment>
<keyword evidence="3 7" id="KW-0862">Zinc</keyword>
<dbReference type="InterPro" id="IPR043135">
    <property type="entry name" value="Fur_C"/>
</dbReference>
<feature type="binding site" evidence="7">
    <location>
        <position position="145"/>
    </location>
    <ligand>
        <name>Zn(2+)</name>
        <dbReference type="ChEBI" id="CHEBI:29105"/>
    </ligand>
</feature>
<dbReference type="PANTHER" id="PTHR33202:SF22">
    <property type="entry name" value="HYDROGEN PEROXIDE SENSITIVE REPRESSOR"/>
    <property type="match status" value="1"/>
</dbReference>